<dbReference type="AlphaFoldDB" id="A0AAF0FUS3"/>
<evidence type="ECO:0000313" key="2">
    <source>
        <dbReference type="Proteomes" id="UP001218895"/>
    </source>
</evidence>
<accession>A0AAF0FUS3</accession>
<keyword evidence="2" id="KW-1185">Reference proteome</keyword>
<reference evidence="1" key="1">
    <citation type="submission" date="2022-01" db="EMBL/GenBank/DDBJ databases">
        <title>Complete genome of Methanomicrobium antiquum DSM 21220.</title>
        <authorList>
            <person name="Chen S.-C."/>
            <person name="You Y.-T."/>
            <person name="Zhou Y.-Z."/>
            <person name="Lai M.-C."/>
        </authorList>
    </citation>
    <scope>NUCLEOTIDE SEQUENCE</scope>
    <source>
        <strain evidence="1">DSM 21220</strain>
    </source>
</reference>
<gene>
    <name evidence="1" type="ORF">L1994_09165</name>
</gene>
<name>A0AAF0FUS3_9EURY</name>
<protein>
    <submittedName>
        <fullName evidence="1">Uncharacterized protein</fullName>
    </submittedName>
</protein>
<dbReference type="RefSeq" id="WP_278099142.1">
    <property type="nucleotide sequence ID" value="NZ_CP091092.1"/>
</dbReference>
<proteinExistence type="predicted"/>
<sequence length="237" mass="26600">MRVIPFLSIIASMPSFFLMVHERLYGDVSEGGGSKCQNDSVLSRLVKAEASFDNLIKNLSLLIGTSVLGMIADPPDAEKKADLLFNEFKESYNLFIYDFKKLLDCIVSQKESLKGCFGSDWMRVETLRSAFGSPEIDWNYILEKKTLICDNSILKNERKFNTCLFDKLRGLIFTEASEAGVLSYSLIPPEFVSELFRSTQAVNPAVNHLVNILSAVHGEDRDEEVQYKKSAGKSSDE</sequence>
<dbReference type="KEGG" id="manq:L1994_09165"/>
<dbReference type="EMBL" id="CP091092">
    <property type="protein sequence ID" value="WFN36305.1"/>
    <property type="molecule type" value="Genomic_DNA"/>
</dbReference>
<evidence type="ECO:0000313" key="1">
    <source>
        <dbReference type="EMBL" id="WFN36305.1"/>
    </source>
</evidence>
<dbReference type="Proteomes" id="UP001218895">
    <property type="component" value="Chromosome"/>
</dbReference>
<dbReference type="GeneID" id="79950565"/>
<organism evidence="1 2">
    <name type="scientific">Methanomicrobium antiquum</name>
    <dbReference type="NCBI Taxonomy" id="487686"/>
    <lineage>
        <taxon>Archaea</taxon>
        <taxon>Methanobacteriati</taxon>
        <taxon>Methanobacteriota</taxon>
        <taxon>Stenosarchaea group</taxon>
        <taxon>Methanomicrobia</taxon>
        <taxon>Methanomicrobiales</taxon>
        <taxon>Methanomicrobiaceae</taxon>
        <taxon>Methanomicrobium</taxon>
    </lineage>
</organism>